<protein>
    <submittedName>
        <fullName evidence="1">Uncharacterized protein</fullName>
    </submittedName>
</protein>
<name>A0A0E9W6I2_ANGAN</name>
<organism evidence="1">
    <name type="scientific">Anguilla anguilla</name>
    <name type="common">European freshwater eel</name>
    <name type="synonym">Muraena anguilla</name>
    <dbReference type="NCBI Taxonomy" id="7936"/>
    <lineage>
        <taxon>Eukaryota</taxon>
        <taxon>Metazoa</taxon>
        <taxon>Chordata</taxon>
        <taxon>Craniata</taxon>
        <taxon>Vertebrata</taxon>
        <taxon>Euteleostomi</taxon>
        <taxon>Actinopterygii</taxon>
        <taxon>Neopterygii</taxon>
        <taxon>Teleostei</taxon>
        <taxon>Anguilliformes</taxon>
        <taxon>Anguillidae</taxon>
        <taxon>Anguilla</taxon>
    </lineage>
</organism>
<sequence>MILSPAQHTSVLFEERLLVVHLNYERGNIMIVEY</sequence>
<accession>A0A0E9W6I2</accession>
<reference evidence="1" key="1">
    <citation type="submission" date="2014-11" db="EMBL/GenBank/DDBJ databases">
        <authorList>
            <person name="Amaro Gonzalez C."/>
        </authorList>
    </citation>
    <scope>NUCLEOTIDE SEQUENCE</scope>
</reference>
<proteinExistence type="predicted"/>
<reference evidence="1" key="2">
    <citation type="journal article" date="2015" name="Fish Shellfish Immunol.">
        <title>Early steps in the European eel (Anguilla anguilla)-Vibrio vulnificus interaction in the gills: Role of the RtxA13 toxin.</title>
        <authorList>
            <person name="Callol A."/>
            <person name="Pajuelo D."/>
            <person name="Ebbesson L."/>
            <person name="Teles M."/>
            <person name="MacKenzie S."/>
            <person name="Amaro C."/>
        </authorList>
    </citation>
    <scope>NUCLEOTIDE SEQUENCE</scope>
</reference>
<dbReference type="EMBL" id="GBXM01023372">
    <property type="protein sequence ID" value="JAH85205.1"/>
    <property type="molecule type" value="Transcribed_RNA"/>
</dbReference>
<dbReference type="AlphaFoldDB" id="A0A0E9W6I2"/>
<evidence type="ECO:0000313" key="1">
    <source>
        <dbReference type="EMBL" id="JAH85205.1"/>
    </source>
</evidence>